<evidence type="ECO:0000313" key="18">
    <source>
        <dbReference type="EMBL" id="MCP8899146.1"/>
    </source>
</evidence>
<accession>A0A9X2HZ37</accession>
<comment type="function">
    <text evidence="2 16 17">Catalyzes the decarboxylation of oxaloacetate coupled to Na(+) translocation.</text>
</comment>
<proteinExistence type="inferred from homology"/>
<keyword evidence="12 16" id="KW-0406">Ion transport</keyword>
<evidence type="ECO:0000256" key="14">
    <source>
        <dbReference type="ARBA" id="ARBA00023201"/>
    </source>
</evidence>
<comment type="cofactor">
    <cofactor evidence="1 16 17">
        <name>Na(+)</name>
        <dbReference type="ChEBI" id="CHEBI:29101"/>
    </cofactor>
</comment>
<evidence type="ECO:0000256" key="12">
    <source>
        <dbReference type="ARBA" id="ARBA00023065"/>
    </source>
</evidence>
<dbReference type="HAMAP" id="MF_00404">
    <property type="entry name" value="OadG"/>
    <property type="match status" value="1"/>
</dbReference>
<evidence type="ECO:0000256" key="2">
    <source>
        <dbReference type="ARBA" id="ARBA00003002"/>
    </source>
</evidence>
<evidence type="ECO:0000256" key="10">
    <source>
        <dbReference type="ARBA" id="ARBA00022989"/>
    </source>
</evidence>
<keyword evidence="14 16" id="KW-0739">Sodium transport</keyword>
<keyword evidence="7 16" id="KW-1003">Cell membrane</keyword>
<comment type="catalytic activity">
    <reaction evidence="15 16 17">
        <text>oxaloacetate + 2 Na(+)(in) + H(+) = pyruvate + 2 Na(+)(out) + CO2</text>
        <dbReference type="Rhea" id="RHEA:57724"/>
        <dbReference type="ChEBI" id="CHEBI:15361"/>
        <dbReference type="ChEBI" id="CHEBI:15378"/>
        <dbReference type="ChEBI" id="CHEBI:16452"/>
        <dbReference type="ChEBI" id="CHEBI:16526"/>
        <dbReference type="ChEBI" id="CHEBI:29101"/>
        <dbReference type="EC" id="7.2.4.2"/>
    </reaction>
</comment>
<evidence type="ECO:0000256" key="15">
    <source>
        <dbReference type="ARBA" id="ARBA00048176"/>
    </source>
</evidence>
<keyword evidence="8 16" id="KW-0812">Transmembrane</keyword>
<keyword evidence="19" id="KW-1185">Reference proteome</keyword>
<dbReference type="EC" id="7.2.4.2" evidence="16"/>
<evidence type="ECO:0000256" key="17">
    <source>
        <dbReference type="RuleBase" id="RU004278"/>
    </source>
</evidence>
<dbReference type="GO" id="GO:0015081">
    <property type="term" value="F:sodium ion transmembrane transporter activity"/>
    <property type="evidence" value="ECO:0007669"/>
    <property type="project" value="UniProtKB-UniRule"/>
</dbReference>
<dbReference type="AlphaFoldDB" id="A0A9X2HZ37"/>
<dbReference type="InterPro" id="IPR023424">
    <property type="entry name" value="OadG"/>
</dbReference>
<evidence type="ECO:0000256" key="9">
    <source>
        <dbReference type="ARBA" id="ARBA00022967"/>
    </source>
</evidence>
<keyword evidence="13 16" id="KW-0472">Membrane</keyword>
<feature type="transmembrane region" description="Helical" evidence="16 17">
    <location>
        <begin position="12"/>
        <end position="33"/>
    </location>
</feature>
<comment type="subcellular location">
    <subcellularLocation>
        <location evidence="3 16 17">Cell membrane</location>
        <topology evidence="3 16 17">Single-pass membrane protein</topology>
    </subcellularLocation>
</comment>
<dbReference type="NCBIfam" id="TIGR01195">
    <property type="entry name" value="oadG_fam"/>
    <property type="match status" value="1"/>
</dbReference>
<sequence length="82" mass="9406">MQETLLQQGMDLMIYGMGTVLVFLTVLVIATGIMSRLMLRYFPDPVVIEPKKKERPSSGAQVEPRIQKVIEQALRQHRQSHK</sequence>
<evidence type="ECO:0000256" key="3">
    <source>
        <dbReference type="ARBA" id="ARBA00004162"/>
    </source>
</evidence>
<evidence type="ECO:0000313" key="19">
    <source>
        <dbReference type="Proteomes" id="UP001139319"/>
    </source>
</evidence>
<keyword evidence="10 16" id="KW-1133">Transmembrane helix</keyword>
<evidence type="ECO:0000256" key="11">
    <source>
        <dbReference type="ARBA" id="ARBA00023053"/>
    </source>
</evidence>
<comment type="subunit">
    <text evidence="5 16">Heterotrimer of an alpha, a beta and a gamma subunit.</text>
</comment>
<comment type="caution">
    <text evidence="18">The sequence shown here is derived from an EMBL/GenBank/DDBJ whole genome shotgun (WGS) entry which is preliminary data.</text>
</comment>
<evidence type="ECO:0000256" key="4">
    <source>
        <dbReference type="ARBA" id="ARBA00005844"/>
    </source>
</evidence>
<keyword evidence="11 16" id="KW-0915">Sodium</keyword>
<evidence type="ECO:0000256" key="8">
    <source>
        <dbReference type="ARBA" id="ARBA00022692"/>
    </source>
</evidence>
<dbReference type="EMBL" id="JAMFTH010000001">
    <property type="protein sequence ID" value="MCP8899146.1"/>
    <property type="molecule type" value="Genomic_DNA"/>
</dbReference>
<evidence type="ECO:0000256" key="1">
    <source>
        <dbReference type="ARBA" id="ARBA00001959"/>
    </source>
</evidence>
<dbReference type="GO" id="GO:0008948">
    <property type="term" value="F:oxaloacetate decarboxylase activity"/>
    <property type="evidence" value="ECO:0007669"/>
    <property type="project" value="UniProtKB-UniRule"/>
</dbReference>
<comment type="similarity">
    <text evidence="4 16 17">Belongs to the OadG family.</text>
</comment>
<evidence type="ECO:0000256" key="13">
    <source>
        <dbReference type="ARBA" id="ARBA00023136"/>
    </source>
</evidence>
<keyword evidence="6 16" id="KW-0813">Transport</keyword>
<dbReference type="GO" id="GO:0005886">
    <property type="term" value="C:plasma membrane"/>
    <property type="evidence" value="ECO:0007669"/>
    <property type="project" value="UniProtKB-SubCell"/>
</dbReference>
<dbReference type="GO" id="GO:0015451">
    <property type="term" value="F:decarboxylation-driven active transmembrane transporter activity"/>
    <property type="evidence" value="ECO:0007669"/>
    <property type="project" value="UniProtKB-EC"/>
</dbReference>
<keyword evidence="9 16" id="KW-1278">Translocase</keyword>
<organism evidence="18 19">
    <name type="scientific">Gilvimarinus xylanilyticus</name>
    <dbReference type="NCBI Taxonomy" id="2944139"/>
    <lineage>
        <taxon>Bacteria</taxon>
        <taxon>Pseudomonadati</taxon>
        <taxon>Pseudomonadota</taxon>
        <taxon>Gammaproteobacteria</taxon>
        <taxon>Cellvibrionales</taxon>
        <taxon>Cellvibrionaceae</taxon>
        <taxon>Gilvimarinus</taxon>
    </lineage>
</organism>
<reference evidence="18" key="2">
    <citation type="submission" date="2023-01" db="EMBL/GenBank/DDBJ databases">
        <title>Gilvimarinus xylanilyticus HB14 isolated from Caulerpa lentillifera aquaculture base in Hainan, China.</title>
        <authorList>
            <person name="Zhang Y.-J."/>
        </authorList>
    </citation>
    <scope>NUCLEOTIDE SEQUENCE</scope>
    <source>
        <strain evidence="18">HB14</strain>
    </source>
</reference>
<dbReference type="Pfam" id="PF04277">
    <property type="entry name" value="OAD_gamma"/>
    <property type="match status" value="1"/>
</dbReference>
<dbReference type="GO" id="GO:0036376">
    <property type="term" value="P:sodium ion export across plasma membrane"/>
    <property type="evidence" value="ECO:0007669"/>
    <property type="project" value="InterPro"/>
</dbReference>
<evidence type="ECO:0000256" key="16">
    <source>
        <dbReference type="HAMAP-Rule" id="MF_00404"/>
    </source>
</evidence>
<protein>
    <recommendedName>
        <fullName evidence="16">Probable oxaloacetate decarboxylase gamma chain</fullName>
        <ecNumber evidence="16">7.2.4.2</ecNumber>
    </recommendedName>
</protein>
<name>A0A9X2HZ37_9GAMM</name>
<dbReference type="RefSeq" id="WP_253967403.1">
    <property type="nucleotide sequence ID" value="NZ_JAMFTH010000001.1"/>
</dbReference>
<dbReference type="Proteomes" id="UP001139319">
    <property type="component" value="Unassembled WGS sequence"/>
</dbReference>
<dbReference type="InterPro" id="IPR005899">
    <property type="entry name" value="Na_pump_deCOase"/>
</dbReference>
<evidence type="ECO:0000256" key="5">
    <source>
        <dbReference type="ARBA" id="ARBA00011869"/>
    </source>
</evidence>
<evidence type="ECO:0000256" key="7">
    <source>
        <dbReference type="ARBA" id="ARBA00022475"/>
    </source>
</evidence>
<gene>
    <name evidence="16" type="primary">oadG</name>
    <name evidence="18" type="ORF">M6D89_07525</name>
</gene>
<reference evidence="18" key="1">
    <citation type="submission" date="2022-05" db="EMBL/GenBank/DDBJ databases">
        <authorList>
            <person name="Sun H.-N."/>
        </authorList>
    </citation>
    <scope>NUCLEOTIDE SEQUENCE</scope>
    <source>
        <strain evidence="18">HB14</strain>
    </source>
</reference>
<evidence type="ECO:0000256" key="6">
    <source>
        <dbReference type="ARBA" id="ARBA00022448"/>
    </source>
</evidence>